<evidence type="ECO:0000256" key="5">
    <source>
        <dbReference type="ARBA" id="ARBA00022729"/>
    </source>
</evidence>
<evidence type="ECO:0000259" key="20">
    <source>
        <dbReference type="PROSITE" id="PS50221"/>
    </source>
</evidence>
<feature type="transmembrane region" description="Helical" evidence="17">
    <location>
        <begin position="1108"/>
        <end position="1131"/>
    </location>
</feature>
<evidence type="ECO:0000256" key="13">
    <source>
        <dbReference type="ARBA" id="ARBA00069922"/>
    </source>
</evidence>
<feature type="signal peptide" evidence="18">
    <location>
        <begin position="1"/>
        <end position="33"/>
    </location>
</feature>
<dbReference type="PANTHER" id="PTHR12011:SF290">
    <property type="entry name" value="ADHESION G-PROTEIN COUPLED RECEPTOR G6"/>
    <property type="match status" value="1"/>
</dbReference>
<dbReference type="PANTHER" id="PTHR12011">
    <property type="entry name" value="ADHESION G-PROTEIN COUPLED RECEPTOR"/>
    <property type="match status" value="1"/>
</dbReference>
<dbReference type="PROSITE" id="PS51828">
    <property type="entry name" value="PTX_2"/>
    <property type="match status" value="1"/>
</dbReference>
<dbReference type="FunFam" id="1.20.1070.10:FF:000052">
    <property type="entry name" value="Adhesion G-protein coupled receptor G6"/>
    <property type="match status" value="1"/>
</dbReference>
<dbReference type="InterPro" id="IPR000203">
    <property type="entry name" value="GPS"/>
</dbReference>
<dbReference type="PROSITE" id="PS01180">
    <property type="entry name" value="CUB"/>
    <property type="match status" value="1"/>
</dbReference>
<dbReference type="PRINTS" id="PR00249">
    <property type="entry name" value="GPCRSECRETIN"/>
</dbReference>
<evidence type="ECO:0000256" key="15">
    <source>
        <dbReference type="PROSITE-ProRule" id="PRU00059"/>
    </source>
</evidence>
<reference evidence="23" key="3">
    <citation type="submission" date="2025-09" db="UniProtKB">
        <authorList>
            <consortium name="Ensembl"/>
        </authorList>
    </citation>
    <scope>IDENTIFICATION</scope>
</reference>
<feature type="compositionally biased region" description="Low complexity" evidence="16">
    <location>
        <begin position="1169"/>
        <end position="1187"/>
    </location>
</feature>
<name>A0AAY4AX89_9TELE</name>
<dbReference type="Pfam" id="PF00431">
    <property type="entry name" value="CUB"/>
    <property type="match status" value="1"/>
</dbReference>
<evidence type="ECO:0000313" key="23">
    <source>
        <dbReference type="Ensembl" id="ENSDCDP00010013402.1"/>
    </source>
</evidence>
<dbReference type="SUPFAM" id="SSF49899">
    <property type="entry name" value="Concanavalin A-like lectins/glucanases"/>
    <property type="match status" value="1"/>
</dbReference>
<dbReference type="Gene3D" id="2.60.220.50">
    <property type="match status" value="1"/>
</dbReference>
<dbReference type="GO" id="GO:0005886">
    <property type="term" value="C:plasma membrane"/>
    <property type="evidence" value="ECO:0007669"/>
    <property type="project" value="UniProtKB-SubCell"/>
</dbReference>
<evidence type="ECO:0000259" key="22">
    <source>
        <dbReference type="PROSITE" id="PS51828"/>
    </source>
</evidence>
<comment type="caution">
    <text evidence="15">Lacks conserved residue(s) required for the propagation of feature annotation.</text>
</comment>
<dbReference type="PROSITE" id="PS50221">
    <property type="entry name" value="GAIN_B"/>
    <property type="match status" value="1"/>
</dbReference>
<dbReference type="FunFam" id="2.60.120.290:FF:000013">
    <property type="entry name" value="Membrane frizzled-related protein"/>
    <property type="match status" value="1"/>
</dbReference>
<dbReference type="InterPro" id="IPR017983">
    <property type="entry name" value="GPCR_2_secretin-like_CS"/>
</dbReference>
<keyword evidence="7" id="KW-0297">G-protein coupled receptor</keyword>
<feature type="transmembrane region" description="Helical" evidence="17">
    <location>
        <begin position="913"/>
        <end position="932"/>
    </location>
</feature>
<dbReference type="GeneTree" id="ENSGT00940000155621"/>
<dbReference type="PROSITE" id="PS00650">
    <property type="entry name" value="G_PROTEIN_RECEP_F2_2"/>
    <property type="match status" value="1"/>
</dbReference>
<dbReference type="SUPFAM" id="SSF81321">
    <property type="entry name" value="Family A G protein-coupled receptor-like"/>
    <property type="match status" value="1"/>
</dbReference>
<dbReference type="GO" id="GO:0043236">
    <property type="term" value="F:laminin binding"/>
    <property type="evidence" value="ECO:0007669"/>
    <property type="project" value="TreeGrafter"/>
</dbReference>
<evidence type="ECO:0000256" key="6">
    <source>
        <dbReference type="ARBA" id="ARBA00022989"/>
    </source>
</evidence>
<dbReference type="InterPro" id="IPR017981">
    <property type="entry name" value="GPCR_2-like_7TM"/>
</dbReference>
<feature type="transmembrane region" description="Helical" evidence="17">
    <location>
        <begin position="878"/>
        <end position="901"/>
    </location>
</feature>
<keyword evidence="9 15" id="KW-1015">Disulfide bond</keyword>
<evidence type="ECO:0000256" key="17">
    <source>
        <dbReference type="SAM" id="Phobius"/>
    </source>
</evidence>
<evidence type="ECO:0000313" key="24">
    <source>
        <dbReference type="Proteomes" id="UP000694580"/>
    </source>
</evidence>
<dbReference type="Gene3D" id="2.60.120.290">
    <property type="entry name" value="Spermadhesin, CUB domain"/>
    <property type="match status" value="1"/>
</dbReference>
<evidence type="ECO:0000256" key="10">
    <source>
        <dbReference type="ARBA" id="ARBA00023170"/>
    </source>
</evidence>
<protein>
    <recommendedName>
        <fullName evidence="13">Adhesion G-protein coupled receptor G6</fullName>
    </recommendedName>
    <alternativeName>
        <fullName evidence="14">G-protein coupled receptor 126</fullName>
    </alternativeName>
</protein>
<comment type="subcellular location">
    <subcellularLocation>
        <location evidence="1">Cell membrane</location>
        <topology evidence="1">Multi-pass membrane protein</topology>
    </subcellularLocation>
</comment>
<keyword evidence="8 17" id="KW-0472">Membrane</keyword>
<dbReference type="Pfam" id="PF01825">
    <property type="entry name" value="GPS"/>
    <property type="match status" value="1"/>
</dbReference>
<keyword evidence="10" id="KW-0675">Receptor</keyword>
<dbReference type="PROSITE" id="PS50261">
    <property type="entry name" value="G_PROTEIN_RECEP_F2_4"/>
    <property type="match status" value="1"/>
</dbReference>
<evidence type="ECO:0000256" key="1">
    <source>
        <dbReference type="ARBA" id="ARBA00004651"/>
    </source>
</evidence>
<dbReference type="Pfam" id="PF00354">
    <property type="entry name" value="Pentaxin"/>
    <property type="match status" value="1"/>
</dbReference>
<dbReference type="GO" id="GO:0022011">
    <property type="term" value="P:myelination in peripheral nervous system"/>
    <property type="evidence" value="ECO:0007669"/>
    <property type="project" value="TreeGrafter"/>
</dbReference>
<evidence type="ECO:0000256" key="2">
    <source>
        <dbReference type="ARBA" id="ARBA00007343"/>
    </source>
</evidence>
<feature type="transmembrane region" description="Helical" evidence="17">
    <location>
        <begin position="1034"/>
        <end position="1062"/>
    </location>
</feature>
<evidence type="ECO:0000256" key="9">
    <source>
        <dbReference type="ARBA" id="ARBA00023157"/>
    </source>
</evidence>
<dbReference type="InterPro" id="IPR000832">
    <property type="entry name" value="GPCR_2_secretin-like"/>
</dbReference>
<dbReference type="Pfam" id="PF25307">
    <property type="entry name" value="SEA_Gpr126"/>
    <property type="match status" value="1"/>
</dbReference>
<feature type="domain" description="CUB" evidence="19">
    <location>
        <begin position="37"/>
        <end position="145"/>
    </location>
</feature>
<dbReference type="SMART" id="SM00303">
    <property type="entry name" value="GPS"/>
    <property type="match status" value="1"/>
</dbReference>
<dbReference type="Gene3D" id="1.20.1070.10">
    <property type="entry name" value="Rhodopsin 7-helix transmembrane proteins"/>
    <property type="match status" value="1"/>
</dbReference>
<feature type="region of interest" description="Disordered" evidence="16">
    <location>
        <begin position="1162"/>
        <end position="1187"/>
    </location>
</feature>
<feature type="domain" description="Pentraxin (PTX)" evidence="22">
    <location>
        <begin position="149"/>
        <end position="343"/>
    </location>
</feature>
<reference evidence="23" key="2">
    <citation type="submission" date="2025-08" db="UniProtKB">
        <authorList>
            <consortium name="Ensembl"/>
        </authorList>
    </citation>
    <scope>IDENTIFICATION</scope>
</reference>
<feature type="domain" description="GAIN-B" evidence="20">
    <location>
        <begin position="680"/>
        <end position="865"/>
    </location>
</feature>
<feature type="chain" id="PRO_5044276063" description="Adhesion G-protein coupled receptor G6" evidence="18">
    <location>
        <begin position="34"/>
        <end position="1211"/>
    </location>
</feature>
<keyword evidence="3" id="KW-1003">Cell membrane</keyword>
<keyword evidence="12" id="KW-0807">Transducer</keyword>
<evidence type="ECO:0000256" key="3">
    <source>
        <dbReference type="ARBA" id="ARBA00022475"/>
    </source>
</evidence>
<feature type="transmembrane region" description="Helical" evidence="17">
    <location>
        <begin position="1083"/>
        <end position="1102"/>
    </location>
</feature>
<organism evidence="23 24">
    <name type="scientific">Denticeps clupeoides</name>
    <name type="common">denticle herring</name>
    <dbReference type="NCBI Taxonomy" id="299321"/>
    <lineage>
        <taxon>Eukaryota</taxon>
        <taxon>Metazoa</taxon>
        <taxon>Chordata</taxon>
        <taxon>Craniata</taxon>
        <taxon>Vertebrata</taxon>
        <taxon>Euteleostomi</taxon>
        <taxon>Actinopterygii</taxon>
        <taxon>Neopterygii</taxon>
        <taxon>Teleostei</taxon>
        <taxon>Clupei</taxon>
        <taxon>Clupeiformes</taxon>
        <taxon>Denticipitoidei</taxon>
        <taxon>Denticipitidae</taxon>
        <taxon>Denticeps</taxon>
    </lineage>
</organism>
<dbReference type="SUPFAM" id="SSF49854">
    <property type="entry name" value="Spermadhesin, CUB domain"/>
    <property type="match status" value="1"/>
</dbReference>
<evidence type="ECO:0000256" key="12">
    <source>
        <dbReference type="ARBA" id="ARBA00023224"/>
    </source>
</evidence>
<dbReference type="InterPro" id="IPR057244">
    <property type="entry name" value="GAIN_B"/>
</dbReference>
<proteinExistence type="inferred from homology"/>
<dbReference type="GO" id="GO:0060347">
    <property type="term" value="P:heart trabecula formation"/>
    <property type="evidence" value="ECO:0007669"/>
    <property type="project" value="TreeGrafter"/>
</dbReference>
<dbReference type="Ensembl" id="ENSDCDT00010014122.1">
    <property type="protein sequence ID" value="ENSDCDP00010013402.1"/>
    <property type="gene ID" value="ENSDCDG00010006102.1"/>
</dbReference>
<dbReference type="InterPro" id="IPR046338">
    <property type="entry name" value="GAIN_dom_sf"/>
</dbReference>
<evidence type="ECO:0000256" key="4">
    <source>
        <dbReference type="ARBA" id="ARBA00022692"/>
    </source>
</evidence>
<dbReference type="InterPro" id="IPR035914">
    <property type="entry name" value="Sperma_CUB_dom_sf"/>
</dbReference>
<evidence type="ECO:0000256" key="7">
    <source>
        <dbReference type="ARBA" id="ARBA00023040"/>
    </source>
</evidence>
<keyword evidence="6 17" id="KW-1133">Transmembrane helix</keyword>
<comment type="similarity">
    <text evidence="2">Belongs to the G-protein coupled receptor 2 family. Adhesion G-protein coupled receptor (ADGR) subfamily.</text>
</comment>
<dbReference type="InterPro" id="IPR001759">
    <property type="entry name" value="PTX_dom"/>
</dbReference>
<dbReference type="InterPro" id="IPR058857">
    <property type="entry name" value="GAIN_ADGRG2/6"/>
</dbReference>
<keyword evidence="5 18" id="KW-0732">Signal</keyword>
<evidence type="ECO:0000256" key="14">
    <source>
        <dbReference type="ARBA" id="ARBA00082039"/>
    </source>
</evidence>
<evidence type="ECO:0000259" key="21">
    <source>
        <dbReference type="PROSITE" id="PS50261"/>
    </source>
</evidence>
<feature type="transmembrane region" description="Helical" evidence="17">
    <location>
        <begin position="938"/>
        <end position="962"/>
    </location>
</feature>
<keyword evidence="4 17" id="KW-0812">Transmembrane</keyword>
<dbReference type="InterPro" id="IPR057333">
    <property type="entry name" value="SEA_Gpr126"/>
</dbReference>
<evidence type="ECO:0000256" key="8">
    <source>
        <dbReference type="ARBA" id="ARBA00023136"/>
    </source>
</evidence>
<dbReference type="CDD" id="cd00041">
    <property type="entry name" value="CUB"/>
    <property type="match status" value="1"/>
</dbReference>
<gene>
    <name evidence="23" type="primary">ADGRG6</name>
</gene>
<keyword evidence="24" id="KW-1185">Reference proteome</keyword>
<feature type="transmembrane region" description="Helical" evidence="17">
    <location>
        <begin position="982"/>
        <end position="1004"/>
    </location>
</feature>
<dbReference type="InterPro" id="IPR013320">
    <property type="entry name" value="ConA-like_dom_sf"/>
</dbReference>
<dbReference type="AlphaFoldDB" id="A0AAY4AX89"/>
<dbReference type="GO" id="GO:0007189">
    <property type="term" value="P:adenylate cyclase-activating G protein-coupled receptor signaling pathway"/>
    <property type="evidence" value="ECO:0007669"/>
    <property type="project" value="TreeGrafter"/>
</dbReference>
<dbReference type="InterPro" id="IPR000859">
    <property type="entry name" value="CUB_dom"/>
</dbReference>
<dbReference type="GO" id="GO:0004930">
    <property type="term" value="F:G protein-coupled receptor activity"/>
    <property type="evidence" value="ECO:0007669"/>
    <property type="project" value="UniProtKB-KW"/>
</dbReference>
<evidence type="ECO:0000256" key="18">
    <source>
        <dbReference type="SAM" id="SignalP"/>
    </source>
</evidence>
<dbReference type="FunFam" id="2.60.220.50:FF:000003">
    <property type="entry name" value="adhesion G-protein coupled receptor G2 isoform X2"/>
    <property type="match status" value="1"/>
</dbReference>
<keyword evidence="11" id="KW-0325">Glycoprotein</keyword>
<dbReference type="Pfam" id="PF00002">
    <property type="entry name" value="7tm_2"/>
    <property type="match status" value="1"/>
</dbReference>
<evidence type="ECO:0000256" key="11">
    <source>
        <dbReference type="ARBA" id="ARBA00023180"/>
    </source>
</evidence>
<dbReference type="GO" id="GO:0007166">
    <property type="term" value="P:cell surface receptor signaling pathway"/>
    <property type="evidence" value="ECO:0007669"/>
    <property type="project" value="InterPro"/>
</dbReference>
<dbReference type="Pfam" id="PF26574">
    <property type="entry name" value="GAIN_ADGRG2"/>
    <property type="match status" value="1"/>
</dbReference>
<dbReference type="Gene3D" id="2.60.120.200">
    <property type="match status" value="1"/>
</dbReference>
<evidence type="ECO:0000256" key="16">
    <source>
        <dbReference type="SAM" id="MobiDB-lite"/>
    </source>
</evidence>
<sequence>MVLYIRSRWLRWKFRLFLPVALLLTGLEESVLSCQSCNLVLTDPEGGFTSPCYPQNYPPSQSCKWTLQAPAGFVVQITFLDFDLEEAMGCIYDKVIVNMGSSEKKFCGLTANGLTLNSTGNVMEVTFSSDFSVQKKGFRISYKQVAVSLRNQKVTLPQNNKDIVKVASQVTLPTINHLTVCFEIARSSVKDVEMIFTLGNGNGGFALGFGKTLTGMLLYLDGLECNLDGVISGSDFTSSMKPFCLTWTKSTGQVALQFDGSYRTKTCSDTKGHMVKASSVFQLGGGTGSFDGVIYNFRLWSKAMTTTDLSTLSCDVVGDAIDWDNTFWDIPSGYAQTDSTLSCSTAISSVSSETTSCTSPGLGCPVSSAAPLSATEATSVPSGTFPFLTPPPAYSTTPPLYASSAFNTPSTNVLSCEVVFYRISLAVNDAQSAMNETDVEEAVLRWLDLTFQGWTYSVYIDNVRVQSGVVAQTKSSGRRFNCQALLVYKNTSDTSLAEAEIESRMKGAQPIGNGLVLDWSTVDVQALENCQLEETPLHYKWPESRPTITQYVPCFPYKDQRASRNCSINLQNYTSFWSAPDLSNCQDIIDIEVSPENAAEVAVQLKDITNSELSPVEVSKVVTKVKELVNVARINATLATTVVSIISNVMTSSDSAQAAASRIALTAMDDLVQKVEFEGPSVTIFSKNLAVGITALNSSQFNGTSFSAFIPPNTTDPQVDFESEWQNPLAVVSLPATLLHNLSSADAGSASRINFMFFTRTGLFQDNQSNGYTLNSYVVASSVGNLSITNLQDPVVITITHLDQQESVYQSKRTCVFWDFTVNNGTGGWNSEGCRVSGESNANHTVCLCDHLTHFGILMDISGMAAQIDEKNTRILTFITYIGCGVSAIFSAATLLTYIAFEKLRRDYPSKILMNLSTSLLFLNMVFLLDSWLASFGIESVCVAAAVFLHFFLLTSFTWMGLESIHMYIALVKVFNTYIRRYILKFCLVGWGLPAAIVGTVVAINKDFYGKEYYGKSGDGKGASEFCWIKSAMVFYVTCVTYFSIIFLVNVAMFIVVMMQICGRNGKRSNRTLREEILRNLRSVFSLTFLLGMTWGFAFFAWGPVNLAFMYLFSIFNSLQGLFVFVFHCALKENVQKQWRRYLCCGKFQLADNSDWSKTATNNTKKVSSDNLGKSLSSSSFGSSTANWTSKAKATLNPFAKRSSNADNGHR</sequence>
<dbReference type="SMART" id="SM00042">
    <property type="entry name" value="CUB"/>
    <property type="match status" value="1"/>
</dbReference>
<reference evidence="23 24" key="1">
    <citation type="submission" date="2020-06" db="EMBL/GenBank/DDBJ databases">
        <authorList>
            <consortium name="Wellcome Sanger Institute Data Sharing"/>
        </authorList>
    </citation>
    <scope>NUCLEOTIDE SEQUENCE [LARGE SCALE GENOMIC DNA]</scope>
</reference>
<accession>A0AAY4AX89</accession>
<evidence type="ECO:0000259" key="19">
    <source>
        <dbReference type="PROSITE" id="PS01180"/>
    </source>
</evidence>
<dbReference type="SMART" id="SM00159">
    <property type="entry name" value="PTX"/>
    <property type="match status" value="1"/>
</dbReference>
<feature type="disulfide bond" evidence="15">
    <location>
        <begin position="90"/>
        <end position="107"/>
    </location>
</feature>
<dbReference type="Proteomes" id="UP000694580">
    <property type="component" value="Chromosome 14"/>
</dbReference>
<feature type="domain" description="G-protein coupled receptors family 2 profile 2" evidence="21">
    <location>
        <begin position="876"/>
        <end position="1132"/>
    </location>
</feature>